<dbReference type="EMBL" id="AMZH03003069">
    <property type="protein sequence ID" value="RRT73519.1"/>
    <property type="molecule type" value="Genomic_DNA"/>
</dbReference>
<dbReference type="Proteomes" id="UP000287651">
    <property type="component" value="Unassembled WGS sequence"/>
</dbReference>
<evidence type="ECO:0000256" key="1">
    <source>
        <dbReference type="SAM" id="MobiDB-lite"/>
    </source>
</evidence>
<protein>
    <submittedName>
        <fullName evidence="2">Uncharacterized protein</fullName>
    </submittedName>
</protein>
<feature type="compositionally biased region" description="Low complexity" evidence="1">
    <location>
        <begin position="1"/>
        <end position="34"/>
    </location>
</feature>
<comment type="caution">
    <text evidence="2">The sequence shown here is derived from an EMBL/GenBank/DDBJ whole genome shotgun (WGS) entry which is preliminary data.</text>
</comment>
<reference evidence="2 3" key="1">
    <citation type="journal article" date="2014" name="Agronomy (Basel)">
        <title>A Draft Genome Sequence for Ensete ventricosum, the Drought-Tolerant Tree Against Hunger.</title>
        <authorList>
            <person name="Harrison J."/>
            <person name="Moore K.A."/>
            <person name="Paszkiewicz K."/>
            <person name="Jones T."/>
            <person name="Grant M."/>
            <person name="Ambacheew D."/>
            <person name="Muzemil S."/>
            <person name="Studholme D.J."/>
        </authorList>
    </citation>
    <scope>NUCLEOTIDE SEQUENCE [LARGE SCALE GENOMIC DNA]</scope>
</reference>
<accession>A0A427ABD5</accession>
<proteinExistence type="predicted"/>
<feature type="region of interest" description="Disordered" evidence="1">
    <location>
        <begin position="1"/>
        <end position="65"/>
    </location>
</feature>
<organism evidence="2 3">
    <name type="scientific">Ensete ventricosum</name>
    <name type="common">Abyssinian banana</name>
    <name type="synonym">Musa ensete</name>
    <dbReference type="NCBI Taxonomy" id="4639"/>
    <lineage>
        <taxon>Eukaryota</taxon>
        <taxon>Viridiplantae</taxon>
        <taxon>Streptophyta</taxon>
        <taxon>Embryophyta</taxon>
        <taxon>Tracheophyta</taxon>
        <taxon>Spermatophyta</taxon>
        <taxon>Magnoliopsida</taxon>
        <taxon>Liliopsida</taxon>
        <taxon>Zingiberales</taxon>
        <taxon>Musaceae</taxon>
        <taxon>Ensete</taxon>
    </lineage>
</organism>
<gene>
    <name evidence="2" type="ORF">B296_00008799</name>
</gene>
<evidence type="ECO:0000313" key="2">
    <source>
        <dbReference type="EMBL" id="RRT73519.1"/>
    </source>
</evidence>
<name>A0A427ABD5_ENSVE</name>
<dbReference type="AlphaFoldDB" id="A0A427ABD5"/>
<feature type="compositionally biased region" description="Basic residues" evidence="1">
    <location>
        <begin position="35"/>
        <end position="54"/>
    </location>
</feature>
<evidence type="ECO:0000313" key="3">
    <source>
        <dbReference type="Proteomes" id="UP000287651"/>
    </source>
</evidence>
<sequence>MIPRSLLSSSSLPLPSLSTSSSSLSAATPPFSSSSKKKGKEGRKKRERGKKKKGPTPPLPVVAANHQPSLPSRAFVCYQDRRLLPFSLPHSQQFRSWPLLHYCRRLLPFVSRCLNRTNNDAAPPLPLPRQTLLPFFPSTALPSSRASLPLSPPASPLSLSSAATLVELCYPVTTQPRHCLPCRSSRSPLPSLTTGCRLLPPTPIADAAAVLLQSPLLPAAFPPTIATAVIFLSSFPAAAAAHRCCPLPRLPLPPLATSVPLFPLLLSNLFQLLPSSLAATTAPLCSTCTLLPLPLQPPQPPPQSHPPLPPRPHLFLPSAPHGTTASSLTAAALTAAIAFKCAPALLSSQIAAASHSSTPATTSATTLTARHPLAASNRANSLCSNHCPSPTMQTQCP</sequence>